<dbReference type="EMBL" id="BLKI01000012">
    <property type="protein sequence ID" value="GFF69740.1"/>
    <property type="molecule type" value="Genomic_DNA"/>
</dbReference>
<evidence type="ECO:0000313" key="3">
    <source>
        <dbReference type="Proteomes" id="UP000465220"/>
    </source>
</evidence>
<protein>
    <submittedName>
        <fullName evidence="2">Uncharacterized protein</fullName>
    </submittedName>
</protein>
<gene>
    <name evidence="2" type="ORF">IFM60648_02996</name>
</gene>
<feature type="chain" id="PRO_5047006412" evidence="1">
    <location>
        <begin position="21"/>
        <end position="76"/>
    </location>
</feature>
<feature type="signal peptide" evidence="1">
    <location>
        <begin position="1"/>
        <end position="20"/>
    </location>
</feature>
<evidence type="ECO:0000313" key="2">
    <source>
        <dbReference type="EMBL" id="GFF69740.1"/>
    </source>
</evidence>
<name>A0ABQ0ZZ77_ASPLE</name>
<evidence type="ECO:0000256" key="1">
    <source>
        <dbReference type="SAM" id="SignalP"/>
    </source>
</evidence>
<keyword evidence="3" id="KW-1185">Reference proteome</keyword>
<accession>A0ABQ0ZZ77</accession>
<keyword evidence="1" id="KW-0732">Signal</keyword>
<sequence length="76" mass="8747">MGFEPSLLFLLLMAAQGSFRVEENSHTYQEPRPAAYVKGWWHVAKCPGEMRRWEKATTILERGLNIERKTAAVARN</sequence>
<proteinExistence type="predicted"/>
<organism evidence="2 3">
    <name type="scientific">Aspergillus lentulus</name>
    <dbReference type="NCBI Taxonomy" id="293939"/>
    <lineage>
        <taxon>Eukaryota</taxon>
        <taxon>Fungi</taxon>
        <taxon>Dikarya</taxon>
        <taxon>Ascomycota</taxon>
        <taxon>Pezizomycotina</taxon>
        <taxon>Eurotiomycetes</taxon>
        <taxon>Eurotiomycetidae</taxon>
        <taxon>Eurotiales</taxon>
        <taxon>Aspergillaceae</taxon>
        <taxon>Aspergillus</taxon>
        <taxon>Aspergillus subgen. Fumigati</taxon>
    </lineage>
</organism>
<dbReference type="Proteomes" id="UP000465220">
    <property type="component" value="Unassembled WGS sequence"/>
</dbReference>
<reference evidence="2 3" key="1">
    <citation type="submission" date="2020-01" db="EMBL/GenBank/DDBJ databases">
        <title>Draft genome sequence of Aspergillus lentulus IFM 60648.</title>
        <authorList>
            <person name="Takahashi H."/>
            <person name="Yaguchi T."/>
        </authorList>
    </citation>
    <scope>NUCLEOTIDE SEQUENCE [LARGE SCALE GENOMIC DNA]</scope>
    <source>
        <strain evidence="2 3">IFM 60648</strain>
    </source>
</reference>
<comment type="caution">
    <text evidence="2">The sequence shown here is derived from an EMBL/GenBank/DDBJ whole genome shotgun (WGS) entry which is preliminary data.</text>
</comment>